<comment type="caution">
    <text evidence="2">The sequence shown here is derived from an EMBL/GenBank/DDBJ whole genome shotgun (WGS) entry which is preliminary data.</text>
</comment>
<reference evidence="3" key="1">
    <citation type="journal article" date="2019" name="Int. J. Syst. Evol. Microbiol.">
        <title>The Global Catalogue of Microorganisms (GCM) 10K type strain sequencing project: providing services to taxonomists for standard genome sequencing and annotation.</title>
        <authorList>
            <consortium name="The Broad Institute Genomics Platform"/>
            <consortium name="The Broad Institute Genome Sequencing Center for Infectious Disease"/>
            <person name="Wu L."/>
            <person name="Ma J."/>
        </authorList>
    </citation>
    <scope>NUCLEOTIDE SEQUENCE [LARGE SCALE GENOMIC DNA]</scope>
    <source>
        <strain evidence="3">NCAIM B.02333</strain>
    </source>
</reference>
<evidence type="ECO:0008006" key="4">
    <source>
        <dbReference type="Google" id="ProtNLM"/>
    </source>
</evidence>
<gene>
    <name evidence="2" type="ORF">ACFOLH_03200</name>
</gene>
<feature type="region of interest" description="Disordered" evidence="1">
    <location>
        <begin position="183"/>
        <end position="258"/>
    </location>
</feature>
<dbReference type="Proteomes" id="UP001595685">
    <property type="component" value="Unassembled WGS sequence"/>
</dbReference>
<evidence type="ECO:0000313" key="2">
    <source>
        <dbReference type="EMBL" id="MFC3687343.1"/>
    </source>
</evidence>
<protein>
    <recommendedName>
        <fullName evidence="4">Tetratricopeptide repeat protein</fullName>
    </recommendedName>
</protein>
<organism evidence="2 3">
    <name type="scientific">Aquipuribacter hungaricus</name>
    <dbReference type="NCBI Taxonomy" id="545624"/>
    <lineage>
        <taxon>Bacteria</taxon>
        <taxon>Bacillati</taxon>
        <taxon>Actinomycetota</taxon>
        <taxon>Actinomycetes</taxon>
        <taxon>Micrococcales</taxon>
        <taxon>Intrasporangiaceae</taxon>
        <taxon>Aquipuribacter</taxon>
    </lineage>
</organism>
<sequence length="258" mass="27852">MDKHVLREFEALGERRSSEVARRLVAAYVAADEGDYATALSHVGVVRVVGARLAAAREAAGIIAYRCGEYELASKDLKAARRISGNDDILPVLADCERGLGRPERALELAASPEASRLDLEGRVEMLLVAAGARQDLGQADAAVLTLQVPELTAAHRQEWHYRLVSGYAEALALAGREEDAETWRATAARHPAAPDPEDDLPDAVAYDREGMAQDDPDAYDAGDGVGEFVDLGPDDADGGHDGREERRDRDDRQGPRS</sequence>
<accession>A0ABV7WFR2</accession>
<evidence type="ECO:0000313" key="3">
    <source>
        <dbReference type="Proteomes" id="UP001595685"/>
    </source>
</evidence>
<name>A0ABV7WFR2_9MICO</name>
<feature type="compositionally biased region" description="Basic and acidic residues" evidence="1">
    <location>
        <begin position="238"/>
        <end position="258"/>
    </location>
</feature>
<dbReference type="InterPro" id="IPR011990">
    <property type="entry name" value="TPR-like_helical_dom_sf"/>
</dbReference>
<evidence type="ECO:0000256" key="1">
    <source>
        <dbReference type="SAM" id="MobiDB-lite"/>
    </source>
</evidence>
<proteinExistence type="predicted"/>
<dbReference type="EMBL" id="JBHRWW010000002">
    <property type="protein sequence ID" value="MFC3687343.1"/>
    <property type="molecule type" value="Genomic_DNA"/>
</dbReference>
<keyword evidence="3" id="KW-1185">Reference proteome</keyword>
<dbReference type="RefSeq" id="WP_376984025.1">
    <property type="nucleotide sequence ID" value="NZ_JBHRWW010000002.1"/>
</dbReference>
<dbReference type="Gene3D" id="1.25.40.10">
    <property type="entry name" value="Tetratricopeptide repeat domain"/>
    <property type="match status" value="1"/>
</dbReference>